<evidence type="ECO:0000313" key="3">
    <source>
        <dbReference type="Proteomes" id="UP000029095"/>
    </source>
</evidence>
<gene>
    <name evidence="2" type="ORF">FM21_33955</name>
</gene>
<feature type="compositionally biased region" description="Basic and acidic residues" evidence="1">
    <location>
        <begin position="1"/>
        <end position="17"/>
    </location>
</feature>
<dbReference type="Proteomes" id="UP000029095">
    <property type="component" value="Unassembled WGS sequence"/>
</dbReference>
<accession>A0A086MR01</accession>
<comment type="caution">
    <text evidence="2">The sequence shown here is derived from an EMBL/GenBank/DDBJ whole genome shotgun (WGS) entry which is preliminary data.</text>
</comment>
<proteinExistence type="predicted"/>
<evidence type="ECO:0000313" key="2">
    <source>
        <dbReference type="EMBL" id="KFG71319.1"/>
    </source>
</evidence>
<dbReference type="EMBL" id="JNFQ01000007">
    <property type="protein sequence ID" value="KFG71319.1"/>
    <property type="molecule type" value="Genomic_DNA"/>
</dbReference>
<organism evidence="2 3">
    <name type="scientific">Streptomyces mutabilis</name>
    <dbReference type="NCBI Taxonomy" id="67332"/>
    <lineage>
        <taxon>Bacteria</taxon>
        <taxon>Bacillati</taxon>
        <taxon>Actinomycetota</taxon>
        <taxon>Actinomycetes</taxon>
        <taxon>Kitasatosporales</taxon>
        <taxon>Streptomycetaceae</taxon>
        <taxon>Streptomyces</taxon>
    </lineage>
</organism>
<dbReference type="AlphaFoldDB" id="A0A086MR01"/>
<name>A0A086MR01_9ACTN</name>
<evidence type="ECO:0000256" key="1">
    <source>
        <dbReference type="SAM" id="MobiDB-lite"/>
    </source>
</evidence>
<protein>
    <submittedName>
        <fullName evidence="2">Uncharacterized protein</fullName>
    </submittedName>
</protein>
<feature type="region of interest" description="Disordered" evidence="1">
    <location>
        <begin position="1"/>
        <end position="22"/>
    </location>
</feature>
<dbReference type="HOGENOM" id="CLU_2620584_0_0_11"/>
<reference evidence="2 3" key="1">
    <citation type="submission" date="2014-05" db="EMBL/GenBank/DDBJ databases">
        <title>Complete genome sequence of the Streptomyces mutabilis TRM45540.</title>
        <authorList>
            <person name="Luo X."/>
            <person name="Zhang L."/>
        </authorList>
    </citation>
    <scope>NUCLEOTIDE SEQUENCE [LARGE SCALE GENOMIC DNA]</scope>
    <source>
        <strain evidence="2 3">TRM45540</strain>
    </source>
</reference>
<dbReference type="RefSeq" id="WP_043385607.1">
    <property type="nucleotide sequence ID" value="NZ_KN039950.1"/>
</dbReference>
<sequence length="78" mass="8744">MRTVAEARRRAEHERTRAATPADHAYAQGWRDAVDILPEGVDLLRQVLIQTSAAASDSPLEQAHMHGMRLAAEWIIEK</sequence>
<keyword evidence="3" id="KW-1185">Reference proteome</keyword>